<dbReference type="Gene3D" id="3.60.21.70">
    <property type="entry name" value="PhoD-like phosphatase"/>
    <property type="match status" value="1"/>
</dbReference>
<dbReference type="CDD" id="cd07389">
    <property type="entry name" value="MPP_PhoD"/>
    <property type="match status" value="1"/>
</dbReference>
<reference evidence="3 4" key="1">
    <citation type="journal article" date="2018" name="Nat. Ecol. Evol.">
        <title>Pezizomycetes genomes reveal the molecular basis of ectomycorrhizal truffle lifestyle.</title>
        <authorList>
            <person name="Murat C."/>
            <person name="Payen T."/>
            <person name="Noel B."/>
            <person name="Kuo A."/>
            <person name="Morin E."/>
            <person name="Chen J."/>
            <person name="Kohler A."/>
            <person name="Krizsan K."/>
            <person name="Balestrini R."/>
            <person name="Da Silva C."/>
            <person name="Montanini B."/>
            <person name="Hainaut M."/>
            <person name="Levati E."/>
            <person name="Barry K.W."/>
            <person name="Belfiori B."/>
            <person name="Cichocki N."/>
            <person name="Clum A."/>
            <person name="Dockter R.B."/>
            <person name="Fauchery L."/>
            <person name="Guy J."/>
            <person name="Iotti M."/>
            <person name="Le Tacon F."/>
            <person name="Lindquist E.A."/>
            <person name="Lipzen A."/>
            <person name="Malagnac F."/>
            <person name="Mello A."/>
            <person name="Molinier V."/>
            <person name="Miyauchi S."/>
            <person name="Poulain J."/>
            <person name="Riccioni C."/>
            <person name="Rubini A."/>
            <person name="Sitrit Y."/>
            <person name="Splivallo R."/>
            <person name="Traeger S."/>
            <person name="Wang M."/>
            <person name="Zifcakova L."/>
            <person name="Wipf D."/>
            <person name="Zambonelli A."/>
            <person name="Paolocci F."/>
            <person name="Nowrousian M."/>
            <person name="Ottonello S."/>
            <person name="Baldrian P."/>
            <person name="Spatafora J.W."/>
            <person name="Henrissat B."/>
            <person name="Nagy L.G."/>
            <person name="Aury J.M."/>
            <person name="Wincker P."/>
            <person name="Grigoriev I.V."/>
            <person name="Bonfante P."/>
            <person name="Martin F.M."/>
        </authorList>
    </citation>
    <scope>NUCLEOTIDE SEQUENCE [LARGE SCALE GENOMIC DNA]</scope>
    <source>
        <strain evidence="3 4">RN42</strain>
    </source>
</reference>
<proteinExistence type="predicted"/>
<keyword evidence="1" id="KW-1133">Transmembrane helix</keyword>
<feature type="transmembrane region" description="Helical" evidence="1">
    <location>
        <begin position="34"/>
        <end position="55"/>
    </location>
</feature>
<dbReference type="PANTHER" id="PTHR43606:SF2">
    <property type="entry name" value="ALKALINE PHOSPHATASE FAMILY PROTEIN (AFU_ORTHOLOGUE AFUA_5G03860)"/>
    <property type="match status" value="1"/>
</dbReference>
<dbReference type="InterPro" id="IPR038607">
    <property type="entry name" value="PhoD-like_sf"/>
</dbReference>
<dbReference type="STRING" id="1160509.A0A3N4HFH6"/>
<organism evidence="3 4">
    <name type="scientific">Ascobolus immersus RN42</name>
    <dbReference type="NCBI Taxonomy" id="1160509"/>
    <lineage>
        <taxon>Eukaryota</taxon>
        <taxon>Fungi</taxon>
        <taxon>Dikarya</taxon>
        <taxon>Ascomycota</taxon>
        <taxon>Pezizomycotina</taxon>
        <taxon>Pezizomycetes</taxon>
        <taxon>Pezizales</taxon>
        <taxon>Ascobolaceae</taxon>
        <taxon>Ascobolus</taxon>
    </lineage>
</organism>
<dbReference type="SUPFAM" id="SSF56300">
    <property type="entry name" value="Metallo-dependent phosphatases"/>
    <property type="match status" value="1"/>
</dbReference>
<evidence type="ECO:0000313" key="4">
    <source>
        <dbReference type="Proteomes" id="UP000275078"/>
    </source>
</evidence>
<keyword evidence="1" id="KW-0472">Membrane</keyword>
<evidence type="ECO:0000313" key="3">
    <source>
        <dbReference type="EMBL" id="RPA71648.1"/>
    </source>
</evidence>
<dbReference type="EMBL" id="ML119910">
    <property type="protein sequence ID" value="RPA71648.1"/>
    <property type="molecule type" value="Genomic_DNA"/>
</dbReference>
<dbReference type="InterPro" id="IPR018946">
    <property type="entry name" value="PhoD-like_MPP"/>
</dbReference>
<protein>
    <submittedName>
        <fullName evidence="3">Metallo-dependent phosphatase</fullName>
    </submittedName>
</protein>
<dbReference type="AlphaFoldDB" id="A0A3N4HFH6"/>
<dbReference type="InterPro" id="IPR029052">
    <property type="entry name" value="Metallo-depent_PP-like"/>
</dbReference>
<dbReference type="Proteomes" id="UP000275078">
    <property type="component" value="Unassembled WGS sequence"/>
</dbReference>
<keyword evidence="4" id="KW-1185">Reference proteome</keyword>
<dbReference type="OrthoDB" id="2100241at2759"/>
<evidence type="ECO:0000259" key="2">
    <source>
        <dbReference type="Pfam" id="PF09423"/>
    </source>
</evidence>
<dbReference type="PANTHER" id="PTHR43606">
    <property type="entry name" value="PHOSPHATASE, PUTATIVE (AFU_ORTHOLOGUE AFUA_6G08710)-RELATED"/>
    <property type="match status" value="1"/>
</dbReference>
<keyword evidence="1" id="KW-0812">Transmembrane</keyword>
<dbReference type="Pfam" id="PF09423">
    <property type="entry name" value="PhoD"/>
    <property type="match status" value="1"/>
</dbReference>
<dbReference type="InterPro" id="IPR052900">
    <property type="entry name" value="Phospholipid_Metab_Enz"/>
</dbReference>
<evidence type="ECO:0000256" key="1">
    <source>
        <dbReference type="SAM" id="Phobius"/>
    </source>
</evidence>
<sequence>MTDINERLAEVVCVLSSLVIRLGSYIFLRWIPGHVFPQTIFTAFALFVASFAYLYHRREPYAVIADETKVELHELEPKAKSQKRAAVNDGRDSGVDGDVEDEIAEDSSVVKTTKEPVLELEATETIILRKKDANPLKTLLTGLPSQSSKPLTWATLLVNLLAVSMVGDLTYRSEWFHKERDLSFARPGYASPHTARIVIREPNPNALPISITYREEEIGKPVVGPWIQGAEIDHLSPETDFVATVDLPNLHPDRGYRYKTSTGHTGRFKTAPSYGSNIISKKPTGKFTFLTSSCLKPRVPYNPFDHPLAVKGLKQLGDVLKKGREGKVGGVLADFMLFLGDFIYIDVPKRPANPTSEGYRMHYRQVYGSPDWAGAGNDLPWLHVVDDHEIANDWDKNVTGIYQLAMDPFHIYQHSANPPPHRIGETYYSFKHGPASFFMIDSRRYRTAMDAPDGPEKTLLGKKQLDDVLEWIRDDSATMENVQWKFFVTSSAFTQNWKINANDSWAGYMHERQQILEAMWEQHGKFGFVVLSGDRHEFAATAFPPPPSSKWPQTSTVYEFSCSPLNQFWLPPKTYYETPNTVTLSPVSEKHFHAGSPSASKAAEGAEAADSQVGVRKETWASDVMVKYIPRGNSKFGAVEVDATNKGSGQAVLKYRLFVDGEEVWDYVLTKQLGRGREKKASRRLWE</sequence>
<gene>
    <name evidence="3" type="ORF">BJ508DRAFT_367662</name>
</gene>
<accession>A0A3N4HFH6</accession>
<feature type="domain" description="PhoD-like phosphatase metallophosphatase" evidence="2">
    <location>
        <begin position="333"/>
        <end position="575"/>
    </location>
</feature>
<name>A0A3N4HFH6_ASCIM</name>